<evidence type="ECO:0000256" key="5">
    <source>
        <dbReference type="RuleBase" id="RU361279"/>
    </source>
</evidence>
<evidence type="ECO:0000256" key="3">
    <source>
        <dbReference type="ARBA" id="ARBA00022840"/>
    </source>
</evidence>
<keyword evidence="6" id="KW-0436">Ligase</keyword>
<reference evidence="6 7" key="1">
    <citation type="journal article" date="2014" name="Appl. Environ. Microbiol.">
        <title>Genomic encyclopedia of type strains of the genus Bifidobacterium.</title>
        <authorList>
            <person name="Milani C."/>
            <person name="Lugli G.A."/>
            <person name="Duranti S."/>
            <person name="Turroni F."/>
            <person name="Bottacini F."/>
            <person name="Mangifesta M."/>
            <person name="Sanchez B."/>
            <person name="Viappiani A."/>
            <person name="Mancabelli L."/>
            <person name="Taminiau B."/>
            <person name="Delcenserie V."/>
            <person name="Barrangou R."/>
            <person name="Margolles A."/>
            <person name="van Sinderen D."/>
            <person name="Ventura M."/>
        </authorList>
    </citation>
    <scope>NUCLEOTIDE SEQUENCE [LARGE SCALE GENOMIC DNA]</scope>
    <source>
        <strain evidence="6 7">DSM 19703</strain>
    </source>
</reference>
<dbReference type="Pfam" id="PF01812">
    <property type="entry name" value="5-FTHF_cyc-lig"/>
    <property type="match status" value="1"/>
</dbReference>
<keyword evidence="5" id="KW-0479">Metal-binding</keyword>
<dbReference type="GO" id="GO:0005524">
    <property type="term" value="F:ATP binding"/>
    <property type="evidence" value="ECO:0007669"/>
    <property type="project" value="UniProtKB-KW"/>
</dbReference>
<comment type="caution">
    <text evidence="6">The sequence shown here is derived from an EMBL/GenBank/DDBJ whole genome shotgun (WGS) entry which is preliminary data.</text>
</comment>
<dbReference type="GO" id="GO:0046872">
    <property type="term" value="F:metal ion binding"/>
    <property type="evidence" value="ECO:0007669"/>
    <property type="project" value="UniProtKB-KW"/>
</dbReference>
<dbReference type="GO" id="GO:0030272">
    <property type="term" value="F:5-formyltetrahydrofolate cyclo-ligase activity"/>
    <property type="evidence" value="ECO:0007669"/>
    <property type="project" value="UniProtKB-EC"/>
</dbReference>
<evidence type="ECO:0000313" key="6">
    <source>
        <dbReference type="EMBL" id="KFF30593.1"/>
    </source>
</evidence>
<dbReference type="PANTHER" id="PTHR23407:SF1">
    <property type="entry name" value="5-FORMYLTETRAHYDROFOLATE CYCLO-LIGASE"/>
    <property type="match status" value="1"/>
</dbReference>
<dbReference type="Gene3D" id="3.40.50.10420">
    <property type="entry name" value="NagB/RpiA/CoA transferase-like"/>
    <property type="match status" value="1"/>
</dbReference>
<feature type="binding site" evidence="4">
    <location>
        <begin position="19"/>
        <end position="23"/>
    </location>
    <ligand>
        <name>ATP</name>
        <dbReference type="ChEBI" id="CHEBI:30616"/>
    </ligand>
</feature>
<accession>A0A086BNS9</accession>
<feature type="binding site" evidence="4">
    <location>
        <position position="69"/>
    </location>
    <ligand>
        <name>substrate</name>
    </ligand>
</feature>
<protein>
    <recommendedName>
        <fullName evidence="5">5-formyltetrahydrofolate cyclo-ligase</fullName>
        <ecNumber evidence="5">6.3.3.2</ecNumber>
    </recommendedName>
</protein>
<evidence type="ECO:0000313" key="7">
    <source>
        <dbReference type="Proteomes" id="UP000028730"/>
    </source>
</evidence>
<evidence type="ECO:0000256" key="4">
    <source>
        <dbReference type="PIRSR" id="PIRSR006806-1"/>
    </source>
</evidence>
<feature type="binding site" evidence="4">
    <location>
        <position position="74"/>
    </location>
    <ligand>
        <name>substrate</name>
    </ligand>
</feature>
<dbReference type="GO" id="GO:0035999">
    <property type="term" value="P:tetrahydrofolate interconversion"/>
    <property type="evidence" value="ECO:0007669"/>
    <property type="project" value="TreeGrafter"/>
</dbReference>
<evidence type="ECO:0000256" key="2">
    <source>
        <dbReference type="ARBA" id="ARBA00022741"/>
    </source>
</evidence>
<evidence type="ECO:0000256" key="1">
    <source>
        <dbReference type="ARBA" id="ARBA00010638"/>
    </source>
</evidence>
<name>A0A086BNS9_9BIFI</name>
<dbReference type="AlphaFoldDB" id="A0A086BNS9"/>
<gene>
    <name evidence="6" type="ORF">BBOMB_1456</name>
</gene>
<sequence length="231" mass="25046">MSDEPKRTVPISDSPETEKKALRHDALALRKTLVNPGVKDQAGEELGKLAGPTLRSLGLTAPTTIAAFISMGSEVPMWPLLELLHRAGFRVIVPKLGPSQIMRIDWGEYDGKDHVTVEKTPTCGFRRPEEPDGPSLGAEALYDADLILIPALGVAPDGARLGRGAGWYDRALPHAKPTTPVLAVCWPWETSTPVTRQRHDVPVDGTLTPSCVRWITGSHECGTPPLQDNRS</sequence>
<keyword evidence="3 4" id="KW-0067">ATP-binding</keyword>
<organism evidence="6 7">
    <name type="scientific">Bifidobacterium bombi DSM 19703</name>
    <dbReference type="NCBI Taxonomy" id="1341695"/>
    <lineage>
        <taxon>Bacteria</taxon>
        <taxon>Bacillati</taxon>
        <taxon>Actinomycetota</taxon>
        <taxon>Actinomycetes</taxon>
        <taxon>Bifidobacteriales</taxon>
        <taxon>Bifidobacteriaceae</taxon>
        <taxon>Bifidobacterium</taxon>
    </lineage>
</organism>
<dbReference type="GO" id="GO:0009396">
    <property type="term" value="P:folic acid-containing compound biosynthetic process"/>
    <property type="evidence" value="ECO:0007669"/>
    <property type="project" value="TreeGrafter"/>
</dbReference>
<dbReference type="Proteomes" id="UP000028730">
    <property type="component" value="Unassembled WGS sequence"/>
</dbReference>
<dbReference type="RefSeq" id="WP_052377580.1">
    <property type="nucleotide sequence ID" value="NZ_ATLK01000002.1"/>
</dbReference>
<dbReference type="PIRSF" id="PIRSF006806">
    <property type="entry name" value="FTHF_cligase"/>
    <property type="match status" value="1"/>
</dbReference>
<comment type="similarity">
    <text evidence="1 5">Belongs to the 5-formyltetrahydrofolate cyclo-ligase family.</text>
</comment>
<keyword evidence="7" id="KW-1185">Reference proteome</keyword>
<dbReference type="EC" id="6.3.3.2" evidence="5"/>
<feature type="binding site" evidence="4">
    <location>
        <begin position="160"/>
        <end position="168"/>
    </location>
    <ligand>
        <name>ATP</name>
        <dbReference type="ChEBI" id="CHEBI:30616"/>
    </ligand>
</feature>
<dbReference type="OrthoDB" id="3242798at2"/>
<proteinExistence type="inferred from homology"/>
<keyword evidence="2 4" id="KW-0547">Nucleotide-binding</keyword>
<dbReference type="STRING" id="1341695.BBOMB_1456"/>
<dbReference type="InterPro" id="IPR037171">
    <property type="entry name" value="NagB/RpiA_transferase-like"/>
</dbReference>
<comment type="catalytic activity">
    <reaction evidence="5">
        <text>(6S)-5-formyl-5,6,7,8-tetrahydrofolate + ATP = (6R)-5,10-methenyltetrahydrofolate + ADP + phosphate</text>
        <dbReference type="Rhea" id="RHEA:10488"/>
        <dbReference type="ChEBI" id="CHEBI:30616"/>
        <dbReference type="ChEBI" id="CHEBI:43474"/>
        <dbReference type="ChEBI" id="CHEBI:57455"/>
        <dbReference type="ChEBI" id="CHEBI:57457"/>
        <dbReference type="ChEBI" id="CHEBI:456216"/>
        <dbReference type="EC" id="6.3.3.2"/>
    </reaction>
</comment>
<dbReference type="InterPro" id="IPR002698">
    <property type="entry name" value="FTHF_cligase"/>
</dbReference>
<comment type="cofactor">
    <cofactor evidence="5">
        <name>Mg(2+)</name>
        <dbReference type="ChEBI" id="CHEBI:18420"/>
    </cofactor>
</comment>
<dbReference type="SUPFAM" id="SSF100950">
    <property type="entry name" value="NagB/RpiA/CoA transferase-like"/>
    <property type="match status" value="1"/>
</dbReference>
<dbReference type="PANTHER" id="PTHR23407">
    <property type="entry name" value="ATPASE INHIBITOR/5-FORMYLTETRAHYDROFOLATE CYCLO-LIGASE"/>
    <property type="match status" value="1"/>
</dbReference>
<dbReference type="NCBIfam" id="TIGR02727">
    <property type="entry name" value="MTHFS_bact"/>
    <property type="match status" value="1"/>
</dbReference>
<keyword evidence="5" id="KW-0460">Magnesium</keyword>
<dbReference type="eggNOG" id="COG0212">
    <property type="taxonomic scope" value="Bacteria"/>
</dbReference>
<dbReference type="EMBL" id="ATLK01000002">
    <property type="protein sequence ID" value="KFF30593.1"/>
    <property type="molecule type" value="Genomic_DNA"/>
</dbReference>
<dbReference type="InterPro" id="IPR024185">
    <property type="entry name" value="FTHF_cligase-like_sf"/>
</dbReference>